<reference evidence="7 8" key="1">
    <citation type="submission" date="2020-08" db="EMBL/GenBank/DDBJ databases">
        <title>Genomic Encyclopedia of Type Strains, Phase III (KMG-III): the genomes of soil and plant-associated and newly described type strains.</title>
        <authorList>
            <person name="Whitman W."/>
        </authorList>
    </citation>
    <scope>NUCLEOTIDE SEQUENCE [LARGE SCALE GENOMIC DNA]</scope>
    <source>
        <strain evidence="7 8">CECT 8571</strain>
    </source>
</reference>
<dbReference type="Gene3D" id="3.90.180.10">
    <property type="entry name" value="Medium-chain alcohol dehydrogenases, catalytic domain"/>
    <property type="match status" value="1"/>
</dbReference>
<evidence type="ECO:0000256" key="3">
    <source>
        <dbReference type="ARBA" id="ARBA00023002"/>
    </source>
</evidence>
<dbReference type="Pfam" id="PF08240">
    <property type="entry name" value="ADH_N"/>
    <property type="match status" value="1"/>
</dbReference>
<dbReference type="GO" id="GO:0005829">
    <property type="term" value="C:cytosol"/>
    <property type="evidence" value="ECO:0007669"/>
    <property type="project" value="TreeGrafter"/>
</dbReference>
<evidence type="ECO:0000256" key="5">
    <source>
        <dbReference type="ARBA" id="ARBA00048980"/>
    </source>
</evidence>
<dbReference type="SMART" id="SM00829">
    <property type="entry name" value="PKS_ER"/>
    <property type="match status" value="1"/>
</dbReference>
<dbReference type="Proteomes" id="UP000559987">
    <property type="component" value="Unassembled WGS sequence"/>
</dbReference>
<keyword evidence="8" id="KW-1185">Reference proteome</keyword>
<dbReference type="SUPFAM" id="SSF50129">
    <property type="entry name" value="GroES-like"/>
    <property type="match status" value="1"/>
</dbReference>
<dbReference type="InterPro" id="IPR036291">
    <property type="entry name" value="NAD(P)-bd_dom_sf"/>
</dbReference>
<evidence type="ECO:0000313" key="7">
    <source>
        <dbReference type="EMBL" id="MBB3168284.1"/>
    </source>
</evidence>
<dbReference type="GO" id="GO:0070402">
    <property type="term" value="F:NADPH binding"/>
    <property type="evidence" value="ECO:0007669"/>
    <property type="project" value="TreeGrafter"/>
</dbReference>
<dbReference type="GO" id="GO:0003960">
    <property type="term" value="F:quinone reductase (NADPH) activity"/>
    <property type="evidence" value="ECO:0007669"/>
    <property type="project" value="UniProtKB-EC"/>
</dbReference>
<dbReference type="InterPro" id="IPR013154">
    <property type="entry name" value="ADH-like_N"/>
</dbReference>
<keyword evidence="3 7" id="KW-0560">Oxidoreductase</keyword>
<comment type="catalytic activity">
    <reaction evidence="5">
        <text>2 a quinone + NADPH + H(+) = 2 a 1,4-benzosemiquinone + NADP(+)</text>
        <dbReference type="Rhea" id="RHEA:14269"/>
        <dbReference type="ChEBI" id="CHEBI:15378"/>
        <dbReference type="ChEBI" id="CHEBI:57783"/>
        <dbReference type="ChEBI" id="CHEBI:58349"/>
        <dbReference type="ChEBI" id="CHEBI:132124"/>
        <dbReference type="ChEBI" id="CHEBI:134225"/>
        <dbReference type="EC" id="1.6.5.5"/>
    </reaction>
</comment>
<accession>A0A839UJK1</accession>
<dbReference type="EC" id="1.6.5.5" evidence="4"/>
<dbReference type="EMBL" id="JACHXZ010000002">
    <property type="protein sequence ID" value="MBB3168284.1"/>
    <property type="molecule type" value="Genomic_DNA"/>
</dbReference>
<organism evidence="7 8">
    <name type="scientific">Simiduia aestuariiviva</name>
    <dbReference type="NCBI Taxonomy" id="1510459"/>
    <lineage>
        <taxon>Bacteria</taxon>
        <taxon>Pseudomonadati</taxon>
        <taxon>Pseudomonadota</taxon>
        <taxon>Gammaproteobacteria</taxon>
        <taxon>Cellvibrionales</taxon>
        <taxon>Cellvibrionaceae</taxon>
        <taxon>Simiduia</taxon>
    </lineage>
</organism>
<dbReference type="InterPro" id="IPR013149">
    <property type="entry name" value="ADH-like_C"/>
</dbReference>
<dbReference type="SUPFAM" id="SSF51735">
    <property type="entry name" value="NAD(P)-binding Rossmann-fold domains"/>
    <property type="match status" value="1"/>
</dbReference>
<protein>
    <recommendedName>
        <fullName evidence="4">NADPH:quinone reductase</fullName>
        <ecNumber evidence="4">1.6.5.5</ecNumber>
    </recommendedName>
</protein>
<evidence type="ECO:0000256" key="2">
    <source>
        <dbReference type="ARBA" id="ARBA00022857"/>
    </source>
</evidence>
<evidence type="ECO:0000256" key="1">
    <source>
        <dbReference type="ARBA" id="ARBA00010371"/>
    </source>
</evidence>
<dbReference type="InterPro" id="IPR047618">
    <property type="entry name" value="QOR-like"/>
</dbReference>
<sequence>MENRSIQFNQTGSADVLHLVQAPLPQPAAGQVRVCNAAIGVNFIDTYHRSGLYPVALPSGIGLEAAGWIDAVGDGVSGWQKGDRVAYCSGPLGAYSDFHCVAAERLLPIPAGLAFETVAATLLKGLTAAYLLHEAVQPKPSSWVLIHAAAGGVGQILCRWAKALGLKVVGTVGANSKRAAAIACGCDAVLEYRSDAFVDDVKALTGGVDVVFDGVGKDTFYKSLEVLNRRGHLISFGNASGPVPAFAPLLLAQHGSLYITRPTLADYTATQGELYTLWEKLCEALENGWLAANIGGRFALADAKKAHELLAKGATQGSLILEPASHAAEVVK</sequence>
<dbReference type="PANTHER" id="PTHR48106">
    <property type="entry name" value="QUINONE OXIDOREDUCTASE PIG3-RELATED"/>
    <property type="match status" value="1"/>
</dbReference>
<dbReference type="RefSeq" id="WP_183909776.1">
    <property type="nucleotide sequence ID" value="NZ_JACHXZ010000002.1"/>
</dbReference>
<dbReference type="AlphaFoldDB" id="A0A839UJK1"/>
<dbReference type="FunFam" id="3.40.50.720:FF:000053">
    <property type="entry name" value="Quinone oxidoreductase 1"/>
    <property type="match status" value="1"/>
</dbReference>
<dbReference type="GO" id="GO:0035925">
    <property type="term" value="F:mRNA 3'-UTR AU-rich region binding"/>
    <property type="evidence" value="ECO:0007669"/>
    <property type="project" value="TreeGrafter"/>
</dbReference>
<dbReference type="Pfam" id="PF00107">
    <property type="entry name" value="ADH_zinc_N"/>
    <property type="match status" value="1"/>
</dbReference>
<dbReference type="PANTHER" id="PTHR48106:SF13">
    <property type="entry name" value="QUINONE OXIDOREDUCTASE-RELATED"/>
    <property type="match status" value="1"/>
</dbReference>
<dbReference type="Gene3D" id="3.40.50.720">
    <property type="entry name" value="NAD(P)-binding Rossmann-like Domain"/>
    <property type="match status" value="1"/>
</dbReference>
<dbReference type="InterPro" id="IPR011032">
    <property type="entry name" value="GroES-like_sf"/>
</dbReference>
<dbReference type="CDD" id="cd05286">
    <property type="entry name" value="QOR2"/>
    <property type="match status" value="1"/>
</dbReference>
<gene>
    <name evidence="7" type="ORF">FHS30_001468</name>
</gene>
<evidence type="ECO:0000313" key="8">
    <source>
        <dbReference type="Proteomes" id="UP000559987"/>
    </source>
</evidence>
<evidence type="ECO:0000256" key="4">
    <source>
        <dbReference type="ARBA" id="ARBA00038919"/>
    </source>
</evidence>
<keyword evidence="2" id="KW-0521">NADP</keyword>
<feature type="domain" description="Enoyl reductase (ER)" evidence="6">
    <location>
        <begin position="12"/>
        <end position="321"/>
    </location>
</feature>
<name>A0A839UJK1_9GAMM</name>
<comment type="caution">
    <text evidence="7">The sequence shown here is derived from an EMBL/GenBank/DDBJ whole genome shotgun (WGS) entry which is preliminary data.</text>
</comment>
<comment type="similarity">
    <text evidence="1">Belongs to the zinc-containing alcohol dehydrogenase family. Quinone oxidoreductase subfamily.</text>
</comment>
<dbReference type="InterPro" id="IPR020843">
    <property type="entry name" value="ER"/>
</dbReference>
<evidence type="ECO:0000259" key="6">
    <source>
        <dbReference type="SMART" id="SM00829"/>
    </source>
</evidence>
<proteinExistence type="inferred from homology"/>